<dbReference type="Ensembl" id="ENSVKKT00000010665.1">
    <property type="protein sequence ID" value="ENSVKKP00000010411.1"/>
    <property type="gene ID" value="ENSVKKG00000007322.1"/>
</dbReference>
<evidence type="ECO:0000313" key="3">
    <source>
        <dbReference type="Proteomes" id="UP000694545"/>
    </source>
</evidence>
<dbReference type="InterPro" id="IPR032549">
    <property type="entry name" value="DUF4939"/>
</dbReference>
<feature type="domain" description="DUF4939" evidence="1">
    <location>
        <begin position="160"/>
        <end position="242"/>
    </location>
</feature>
<sequence>MFWLPDLATCSVSDVLWLRFEDTGLIRIRQSCTCECCKQKNVSPTGGNQSCQNGNSRGKLYTKGVHPHLCSHICRYTILISIQPKRMGTQEPFSHSSVCTMNVCMAGIATRGSDPDLGVIIAVSEKTSARITVLKQLSNAHAALQTTRPAPALAPTTAPQRQSPVEPPVKFVGDQEKLPIFHTQAELYMKWRPEDFPNNQVSVIIRLLTGSVGKWAAAHLLAEDPLLVNNLAFTAAMSEFLGDAYEWKLPPRKSSASKQGRESAEDYKSCFQPLMRLAKLCFFFKVSLQGIRKVHLPSIGPQFPAFPSQHVSLRNAGN</sequence>
<name>A0A8D2J4Y4_VARKO</name>
<accession>A0A8D2J4Y4</accession>
<reference evidence="2" key="2">
    <citation type="submission" date="2025-09" db="UniProtKB">
        <authorList>
            <consortium name="Ensembl"/>
        </authorList>
    </citation>
    <scope>IDENTIFICATION</scope>
</reference>
<evidence type="ECO:0000313" key="2">
    <source>
        <dbReference type="Ensembl" id="ENSVKKP00000010411.1"/>
    </source>
</evidence>
<dbReference type="Proteomes" id="UP000694545">
    <property type="component" value="Unplaced"/>
</dbReference>
<dbReference type="AlphaFoldDB" id="A0A8D2J4Y4"/>
<organism evidence="2 3">
    <name type="scientific">Varanus komodoensis</name>
    <name type="common">Komodo dragon</name>
    <dbReference type="NCBI Taxonomy" id="61221"/>
    <lineage>
        <taxon>Eukaryota</taxon>
        <taxon>Metazoa</taxon>
        <taxon>Chordata</taxon>
        <taxon>Craniata</taxon>
        <taxon>Vertebrata</taxon>
        <taxon>Euteleostomi</taxon>
        <taxon>Lepidosauria</taxon>
        <taxon>Squamata</taxon>
        <taxon>Bifurcata</taxon>
        <taxon>Unidentata</taxon>
        <taxon>Episquamata</taxon>
        <taxon>Toxicofera</taxon>
        <taxon>Anguimorpha</taxon>
        <taxon>Paleoanguimorpha</taxon>
        <taxon>Varanoidea</taxon>
        <taxon>Varanidae</taxon>
        <taxon>Varanus</taxon>
    </lineage>
</organism>
<protein>
    <recommendedName>
        <fullName evidence="1">DUF4939 domain-containing protein</fullName>
    </recommendedName>
</protein>
<proteinExistence type="predicted"/>
<keyword evidence="3" id="KW-1185">Reference proteome</keyword>
<evidence type="ECO:0000259" key="1">
    <source>
        <dbReference type="Pfam" id="PF16297"/>
    </source>
</evidence>
<reference evidence="2" key="1">
    <citation type="submission" date="2025-08" db="UniProtKB">
        <authorList>
            <consortium name="Ensembl"/>
        </authorList>
    </citation>
    <scope>IDENTIFICATION</scope>
</reference>
<dbReference type="Pfam" id="PF16297">
    <property type="entry name" value="DUF4939"/>
    <property type="match status" value="1"/>
</dbReference>